<feature type="domain" description="PAC" evidence="7">
    <location>
        <begin position="304"/>
        <end position="355"/>
    </location>
</feature>
<dbReference type="InterPro" id="IPR036890">
    <property type="entry name" value="HATPase_C_sf"/>
</dbReference>
<comment type="caution">
    <text evidence="8">The sequence shown here is derived from an EMBL/GenBank/DDBJ whole genome shotgun (WGS) entry which is preliminary data.</text>
</comment>
<keyword evidence="1" id="KW-0808">Transferase</keyword>
<evidence type="ECO:0000256" key="2">
    <source>
        <dbReference type="ARBA" id="ARBA00022777"/>
    </source>
</evidence>
<dbReference type="InterPro" id="IPR001610">
    <property type="entry name" value="PAC"/>
</dbReference>
<dbReference type="AlphaFoldDB" id="A0A7V6A236"/>
<dbReference type="SUPFAM" id="SSF55874">
    <property type="entry name" value="ATPase domain of HSP90 chaperone/DNA topoisomerase II/histidine kinase"/>
    <property type="match status" value="1"/>
</dbReference>
<name>A0A7V6A236_9BACT</name>
<dbReference type="Gene3D" id="1.20.5.1930">
    <property type="match status" value="1"/>
</dbReference>
<evidence type="ECO:0000259" key="5">
    <source>
        <dbReference type="PROSITE" id="PS50109"/>
    </source>
</evidence>
<accession>A0A7V6A236</accession>
<feature type="domain" description="PAC" evidence="7">
    <location>
        <begin position="161"/>
        <end position="212"/>
    </location>
</feature>
<dbReference type="GO" id="GO:0000155">
    <property type="term" value="F:phosphorelay sensor kinase activity"/>
    <property type="evidence" value="ECO:0007669"/>
    <property type="project" value="InterPro"/>
</dbReference>
<dbReference type="Pfam" id="PF02518">
    <property type="entry name" value="HATPase_c"/>
    <property type="match status" value="1"/>
</dbReference>
<feature type="coiled-coil region" evidence="4">
    <location>
        <begin position="196"/>
        <end position="230"/>
    </location>
</feature>
<reference evidence="8" key="1">
    <citation type="journal article" date="2020" name="mSystems">
        <title>Genome- and Community-Level Interaction Insights into Carbon Utilization and Element Cycling Functions of Hydrothermarchaeota in Hydrothermal Sediment.</title>
        <authorList>
            <person name="Zhou Z."/>
            <person name="Liu Y."/>
            <person name="Xu W."/>
            <person name="Pan J."/>
            <person name="Luo Z.H."/>
            <person name="Li M."/>
        </authorList>
    </citation>
    <scope>NUCLEOTIDE SEQUENCE [LARGE SCALE GENOMIC DNA]</scope>
    <source>
        <strain evidence="8">SpSt-767</strain>
    </source>
</reference>
<dbReference type="GO" id="GO:0016020">
    <property type="term" value="C:membrane"/>
    <property type="evidence" value="ECO:0007669"/>
    <property type="project" value="InterPro"/>
</dbReference>
<dbReference type="PANTHER" id="PTHR24421:SF58">
    <property type="entry name" value="SIGNAL TRANSDUCTION HISTIDINE-PROTEIN KINASE_PHOSPHATASE UHPB"/>
    <property type="match status" value="1"/>
</dbReference>
<organism evidence="8">
    <name type="scientific">Desulfobacca acetoxidans</name>
    <dbReference type="NCBI Taxonomy" id="60893"/>
    <lineage>
        <taxon>Bacteria</taxon>
        <taxon>Pseudomonadati</taxon>
        <taxon>Thermodesulfobacteriota</taxon>
        <taxon>Desulfobaccia</taxon>
        <taxon>Desulfobaccales</taxon>
        <taxon>Desulfobaccaceae</taxon>
        <taxon>Desulfobacca</taxon>
    </lineage>
</organism>
<dbReference type="InterPro" id="IPR011712">
    <property type="entry name" value="Sig_transdc_His_kin_sub3_dim/P"/>
</dbReference>
<evidence type="ECO:0000259" key="6">
    <source>
        <dbReference type="PROSITE" id="PS50112"/>
    </source>
</evidence>
<dbReference type="SUPFAM" id="SSF55785">
    <property type="entry name" value="PYP-like sensor domain (PAS domain)"/>
    <property type="match status" value="2"/>
</dbReference>
<dbReference type="InterPro" id="IPR000700">
    <property type="entry name" value="PAS-assoc_C"/>
</dbReference>
<evidence type="ECO:0000256" key="4">
    <source>
        <dbReference type="SAM" id="Coils"/>
    </source>
</evidence>
<dbReference type="GO" id="GO:0046983">
    <property type="term" value="F:protein dimerization activity"/>
    <property type="evidence" value="ECO:0007669"/>
    <property type="project" value="InterPro"/>
</dbReference>
<dbReference type="Gene3D" id="3.30.450.20">
    <property type="entry name" value="PAS domain"/>
    <property type="match status" value="2"/>
</dbReference>
<gene>
    <name evidence="8" type="ORF">ENV52_03695</name>
</gene>
<keyword evidence="2" id="KW-0418">Kinase</keyword>
<dbReference type="PROSITE" id="PS50109">
    <property type="entry name" value="HIS_KIN"/>
    <property type="match status" value="1"/>
</dbReference>
<evidence type="ECO:0000256" key="1">
    <source>
        <dbReference type="ARBA" id="ARBA00022679"/>
    </source>
</evidence>
<dbReference type="InterPro" id="IPR013656">
    <property type="entry name" value="PAS_4"/>
</dbReference>
<dbReference type="InterPro" id="IPR005467">
    <property type="entry name" value="His_kinase_dom"/>
</dbReference>
<evidence type="ECO:0000259" key="7">
    <source>
        <dbReference type="PROSITE" id="PS50113"/>
    </source>
</evidence>
<evidence type="ECO:0000256" key="3">
    <source>
        <dbReference type="ARBA" id="ARBA00023012"/>
    </source>
</evidence>
<feature type="domain" description="Histidine kinase" evidence="5">
    <location>
        <begin position="370"/>
        <end position="565"/>
    </location>
</feature>
<dbReference type="CDD" id="cd16917">
    <property type="entry name" value="HATPase_UhpB-NarQ-NarX-like"/>
    <property type="match status" value="1"/>
</dbReference>
<dbReference type="Pfam" id="PF13426">
    <property type="entry name" value="PAS_9"/>
    <property type="match status" value="1"/>
</dbReference>
<keyword evidence="3" id="KW-0902">Two-component regulatory system</keyword>
<feature type="domain" description="PAS" evidence="6">
    <location>
        <begin position="231"/>
        <end position="277"/>
    </location>
</feature>
<evidence type="ECO:0000313" key="8">
    <source>
        <dbReference type="EMBL" id="HHS28789.1"/>
    </source>
</evidence>
<dbReference type="InterPro" id="IPR050482">
    <property type="entry name" value="Sensor_HK_TwoCompSys"/>
</dbReference>
<dbReference type="PROSITE" id="PS50113">
    <property type="entry name" value="PAC"/>
    <property type="match status" value="2"/>
</dbReference>
<dbReference type="EMBL" id="DTGR01000056">
    <property type="protein sequence ID" value="HHS28789.1"/>
    <property type="molecule type" value="Genomic_DNA"/>
</dbReference>
<proteinExistence type="predicted"/>
<dbReference type="Gene3D" id="3.30.565.10">
    <property type="entry name" value="Histidine kinase-like ATPase, C-terminal domain"/>
    <property type="match status" value="1"/>
</dbReference>
<protein>
    <submittedName>
        <fullName evidence="8">PAS domain S-box protein</fullName>
    </submittedName>
</protein>
<dbReference type="SMART" id="SM00387">
    <property type="entry name" value="HATPase_c"/>
    <property type="match status" value="1"/>
</dbReference>
<dbReference type="Pfam" id="PF08448">
    <property type="entry name" value="PAS_4"/>
    <property type="match status" value="1"/>
</dbReference>
<dbReference type="InterPro" id="IPR003594">
    <property type="entry name" value="HATPase_dom"/>
</dbReference>
<dbReference type="Pfam" id="PF07730">
    <property type="entry name" value="HisKA_3"/>
    <property type="match status" value="1"/>
</dbReference>
<feature type="coiled-coil region" evidence="4">
    <location>
        <begin position="17"/>
        <end position="100"/>
    </location>
</feature>
<dbReference type="InterPro" id="IPR035965">
    <property type="entry name" value="PAS-like_dom_sf"/>
</dbReference>
<dbReference type="PROSITE" id="PS50112">
    <property type="entry name" value="PAS"/>
    <property type="match status" value="2"/>
</dbReference>
<dbReference type="SMART" id="SM00086">
    <property type="entry name" value="PAC"/>
    <property type="match status" value="1"/>
</dbReference>
<keyword evidence="4" id="KW-0175">Coiled coil</keyword>
<dbReference type="CDD" id="cd00130">
    <property type="entry name" value="PAS"/>
    <property type="match status" value="2"/>
</dbReference>
<dbReference type="NCBIfam" id="TIGR00229">
    <property type="entry name" value="sensory_box"/>
    <property type="match status" value="2"/>
</dbReference>
<feature type="domain" description="PAS" evidence="6">
    <location>
        <begin position="90"/>
        <end position="156"/>
    </location>
</feature>
<sequence>MSPTARQSATRDKDKTKEQLLRELSTLKRRLTELEALEDERLHIKQTLKKAYEELEERIEERTLELVRANENLKEEIEERKRTEEELKRTKEYLENVIDNSVDAIGIVDRHGRFILWNRRAAEIYGYRFDELAGKSAFELYADEEDLGRMLAALRREGVVREYEIAMKKKDGSIVLMDISISLLKEDGATIGSVCVARDLSERQKHELELKRARDELSRYSLDLERQVQERTRAITSILRYTPAVVYLKDRQGRYNLVNPRYEELFGVTNKDVQGKSDHDIFPRDVADQFFAHDLKVLEEGQALQVEERIPLADGVHTYLSVKFPIYNAGGATEGLCGIATDITEIKKAQQQLRLLSGSIMAGQEKERKAIARELHDELGQILTALRMDAVWLSDYLKGKNTQAAQRARSMCQLIDKSLDEVRGLATRLRPGMLDDFGLIDALEWFTKDFAKRTGIATTFTHPEMSDVDSLVATAAYRIAQEALTNVARHSYATRVAITMQVNDGTMSLAVTDNGRGFNPKDLRESECLGLAGMRERAALLGGSLEMHSKPGGGTRVDVRLPLMGQGGVA</sequence>
<dbReference type="SMART" id="SM00091">
    <property type="entry name" value="PAS"/>
    <property type="match status" value="2"/>
</dbReference>
<dbReference type="PANTHER" id="PTHR24421">
    <property type="entry name" value="NITRATE/NITRITE SENSOR PROTEIN NARX-RELATED"/>
    <property type="match status" value="1"/>
</dbReference>
<dbReference type="InterPro" id="IPR000014">
    <property type="entry name" value="PAS"/>
</dbReference>